<reference evidence="2 3" key="1">
    <citation type="submission" date="2018-03" db="EMBL/GenBank/DDBJ databases">
        <title>The Complete Genome of Celeribacter baekdonensis strain LH4, a Thiosulfate-Oxidizing Alphaproteobacterium Isolated from Gulf of Mexico Continental Slope Sediments.</title>
        <authorList>
            <person name="Flood B.E."/>
            <person name="Bailey J.V."/>
            <person name="Leprich D."/>
        </authorList>
    </citation>
    <scope>NUCLEOTIDE SEQUENCE [LARGE SCALE GENOMIC DNA]</scope>
    <source>
        <strain evidence="2 3">LH4</strain>
        <plasmid evidence="3">Plasmid pcblh4d</plasmid>
    </source>
</reference>
<accession>A0A2R4M8T9</accession>
<dbReference type="PRINTS" id="PR00114">
    <property type="entry name" value="STPHPHTASE"/>
</dbReference>
<dbReference type="PANTHER" id="PTHR42850:SF4">
    <property type="entry name" value="ZINC-DEPENDENT ENDOPOLYPHOSPHATASE"/>
    <property type="match status" value="1"/>
</dbReference>
<gene>
    <name evidence="2" type="ORF">DA792_21360</name>
</gene>
<dbReference type="GO" id="GO:0016791">
    <property type="term" value="F:phosphatase activity"/>
    <property type="evidence" value="ECO:0007669"/>
    <property type="project" value="TreeGrafter"/>
</dbReference>
<dbReference type="Proteomes" id="UP000241447">
    <property type="component" value="Plasmid pCBLh4d"/>
</dbReference>
<dbReference type="PANTHER" id="PTHR42850">
    <property type="entry name" value="METALLOPHOSPHOESTERASE"/>
    <property type="match status" value="1"/>
</dbReference>
<dbReference type="Gene3D" id="3.60.21.10">
    <property type="match status" value="1"/>
</dbReference>
<evidence type="ECO:0000259" key="1">
    <source>
        <dbReference type="Pfam" id="PF00149"/>
    </source>
</evidence>
<dbReference type="GO" id="GO:0005737">
    <property type="term" value="C:cytoplasm"/>
    <property type="evidence" value="ECO:0007669"/>
    <property type="project" value="TreeGrafter"/>
</dbReference>
<dbReference type="GO" id="GO:0110154">
    <property type="term" value="P:RNA decapping"/>
    <property type="evidence" value="ECO:0007669"/>
    <property type="project" value="TreeGrafter"/>
</dbReference>
<dbReference type="AlphaFoldDB" id="A0A2R4M8T9"/>
<dbReference type="OrthoDB" id="9807890at2"/>
<dbReference type="CDD" id="cd00144">
    <property type="entry name" value="MPP_PPP_family"/>
    <property type="match status" value="1"/>
</dbReference>
<dbReference type="InterPro" id="IPR050126">
    <property type="entry name" value="Ap4A_hydrolase"/>
</dbReference>
<feature type="domain" description="Calcineurin-like phosphoesterase" evidence="1">
    <location>
        <begin position="14"/>
        <end position="180"/>
    </location>
</feature>
<dbReference type="GO" id="GO:0008803">
    <property type="term" value="F:bis(5'-nucleosyl)-tetraphosphatase (symmetrical) activity"/>
    <property type="evidence" value="ECO:0007669"/>
    <property type="project" value="TreeGrafter"/>
</dbReference>
<evidence type="ECO:0000313" key="3">
    <source>
        <dbReference type="Proteomes" id="UP000241447"/>
    </source>
</evidence>
<dbReference type="KEGG" id="cbak:DA792_21360"/>
<dbReference type="EMBL" id="CP028476">
    <property type="protein sequence ID" value="AVW93625.1"/>
    <property type="molecule type" value="Genomic_DNA"/>
</dbReference>
<dbReference type="SUPFAM" id="SSF56300">
    <property type="entry name" value="Metallo-dependent phosphatases"/>
    <property type="match status" value="1"/>
</dbReference>
<keyword evidence="2" id="KW-0614">Plasmid</keyword>
<dbReference type="Pfam" id="PF00149">
    <property type="entry name" value="Metallophos"/>
    <property type="match status" value="1"/>
</dbReference>
<proteinExistence type="predicted"/>
<evidence type="ECO:0000313" key="2">
    <source>
        <dbReference type="EMBL" id="AVW93625.1"/>
    </source>
</evidence>
<sequence length="238" mass="25688">MPNFTPLPLTTAQTICVIGDIHGALPPLQALLKTCAAQAPDAQLVFLGDYIDRGDQVPEVLALLKRLQDDAGAICLKGNHEDMMLRFLDDPARNGPIWLRHGGLQTLAGYGVSGVSLRHDPQSLTALRDQLRRVFSPEMEAWLRALPCHFLSGTLAAVHAGADPARPMSRQKPQHLLWGHKDFGTVPRSDGLWIIHGHTIVDTPTMTPGIISVDTGAYITGQLSAALIAGDSVTFLQS</sequence>
<name>A0A2R4M8T9_9RHOB</name>
<protein>
    <submittedName>
        <fullName evidence="2">Serine/threonine protein phosphatase</fullName>
    </submittedName>
</protein>
<dbReference type="InterPro" id="IPR004843">
    <property type="entry name" value="Calcineurin-like_PHP"/>
</dbReference>
<dbReference type="InterPro" id="IPR006186">
    <property type="entry name" value="Ser/Thr-sp_prot-phosphatase"/>
</dbReference>
<dbReference type="InterPro" id="IPR029052">
    <property type="entry name" value="Metallo-depent_PP-like"/>
</dbReference>
<organism evidence="2 3">
    <name type="scientific">Celeribacter baekdonensis</name>
    <dbReference type="NCBI Taxonomy" id="875171"/>
    <lineage>
        <taxon>Bacteria</taxon>
        <taxon>Pseudomonadati</taxon>
        <taxon>Pseudomonadota</taxon>
        <taxon>Alphaproteobacteria</taxon>
        <taxon>Rhodobacterales</taxon>
        <taxon>Roseobacteraceae</taxon>
        <taxon>Celeribacter</taxon>
    </lineage>
</organism>
<geneLocation type="plasmid" evidence="3">
    <name>pcblh4d</name>
</geneLocation>